<dbReference type="EMBL" id="SMJZ01000010">
    <property type="protein sequence ID" value="TDC10323.1"/>
    <property type="molecule type" value="Genomic_DNA"/>
</dbReference>
<feature type="region of interest" description="Disordered" evidence="1">
    <location>
        <begin position="1"/>
        <end position="22"/>
    </location>
</feature>
<comment type="caution">
    <text evidence="2">The sequence shown here is derived from an EMBL/GenBank/DDBJ whole genome shotgun (WGS) entry which is preliminary data.</text>
</comment>
<keyword evidence="3" id="KW-1185">Reference proteome</keyword>
<accession>A0A4R4NQX0</accession>
<organism evidence="2 3">
    <name type="scientific">Nonomuraea longispora</name>
    <dbReference type="NCBI Taxonomy" id="1848320"/>
    <lineage>
        <taxon>Bacteria</taxon>
        <taxon>Bacillati</taxon>
        <taxon>Actinomycetota</taxon>
        <taxon>Actinomycetes</taxon>
        <taxon>Streptosporangiales</taxon>
        <taxon>Streptosporangiaceae</taxon>
        <taxon>Nonomuraea</taxon>
    </lineage>
</organism>
<protein>
    <submittedName>
        <fullName evidence="2">Uncharacterized protein</fullName>
    </submittedName>
</protein>
<sequence length="68" mass="7069">MQGAARHPSCRQPRAGSALPGQARAVAARPALEMAGRRAPALITHRVRLRGPGFRAPSPGHVTAIAGR</sequence>
<gene>
    <name evidence="2" type="ORF">E1267_04680</name>
</gene>
<dbReference type="AlphaFoldDB" id="A0A4R4NQX0"/>
<evidence type="ECO:0000313" key="2">
    <source>
        <dbReference type="EMBL" id="TDC10323.1"/>
    </source>
</evidence>
<evidence type="ECO:0000313" key="3">
    <source>
        <dbReference type="Proteomes" id="UP000295157"/>
    </source>
</evidence>
<evidence type="ECO:0000256" key="1">
    <source>
        <dbReference type="SAM" id="MobiDB-lite"/>
    </source>
</evidence>
<dbReference type="Proteomes" id="UP000295157">
    <property type="component" value="Unassembled WGS sequence"/>
</dbReference>
<reference evidence="2 3" key="1">
    <citation type="submission" date="2019-02" db="EMBL/GenBank/DDBJ databases">
        <title>Draft genome sequences of novel Actinobacteria.</title>
        <authorList>
            <person name="Sahin N."/>
            <person name="Ay H."/>
            <person name="Saygin H."/>
        </authorList>
    </citation>
    <scope>NUCLEOTIDE SEQUENCE [LARGE SCALE GENOMIC DNA]</scope>
    <source>
        <strain evidence="2 3">KC201</strain>
    </source>
</reference>
<proteinExistence type="predicted"/>
<name>A0A4R4NQX0_9ACTN</name>
<dbReference type="RefSeq" id="WP_132330114.1">
    <property type="nucleotide sequence ID" value="NZ_SMJZ01000010.1"/>
</dbReference>